<dbReference type="GO" id="GO:0016747">
    <property type="term" value="F:acyltransferase activity, transferring groups other than amino-acyl groups"/>
    <property type="evidence" value="ECO:0007669"/>
    <property type="project" value="InterPro"/>
</dbReference>
<dbReference type="GO" id="GO:0016020">
    <property type="term" value="C:membrane"/>
    <property type="evidence" value="ECO:0007669"/>
    <property type="project" value="TreeGrafter"/>
</dbReference>
<dbReference type="InterPro" id="IPR002656">
    <property type="entry name" value="Acyl_transf_3_dom"/>
</dbReference>
<dbReference type="Pfam" id="PF01757">
    <property type="entry name" value="Acyl_transf_3"/>
    <property type="match status" value="1"/>
</dbReference>
<reference evidence="3 4" key="1">
    <citation type="journal article" date="2012" name="J. Bacteriol.">
        <title>Draft Genome Sequence of Oceaniovalibus guishaninsula JLT2003T.</title>
        <authorList>
            <person name="Tang K."/>
            <person name="Liu K."/>
            <person name="Jiao N."/>
        </authorList>
    </citation>
    <scope>NUCLEOTIDE SEQUENCE [LARGE SCALE GENOMIC DNA]</scope>
    <source>
        <strain evidence="3 4">JLT2003</strain>
    </source>
</reference>
<dbReference type="eggNOG" id="COG1835">
    <property type="taxonomic scope" value="Bacteria"/>
</dbReference>
<dbReference type="STRING" id="1231392.OCGS_0380"/>
<sequence>MPELDGLRAIAVLAVLAAHFRGGPVVQAVLDRAPFGHMGVQLFFVLSGFLITSILIDCRRHAETDGWRGVLPAFYIRRFLRIFPLYYFVVLAIAVFDGAGAGGVLGYHAVFLSNLPGAIWAGDLATGPLLYPPAGHFWSLAVEEQFYLLWPLAVLFVPIRLLVPLTLALIAVAPVCRAAVFAVGFQQQPGYLLSHTDALAAGAFLSMTRCGWTNIPPMTRHLRRTVPAIALIVAGAALVLHNMQILYRPFWVVFPTAEAICYAALIALLLDGRLAPLATALRRPALVFIGRISFGIYLLHPFVLMAFRRTVADLTDTAHTFQTVVVIAATILVAALSFRCYEAPIGRLKRFFPYTRPTWGTVPPMAAPPR</sequence>
<feature type="domain" description="Acyltransferase 3" evidence="2">
    <location>
        <begin position="3"/>
        <end position="336"/>
    </location>
</feature>
<dbReference type="OrthoDB" id="9796461at2"/>
<protein>
    <recommendedName>
        <fullName evidence="2">Acyltransferase 3 domain-containing protein</fullName>
    </recommendedName>
</protein>
<feature type="transmembrane region" description="Helical" evidence="1">
    <location>
        <begin position="284"/>
        <end position="307"/>
    </location>
</feature>
<dbReference type="Proteomes" id="UP000006765">
    <property type="component" value="Unassembled WGS sequence"/>
</dbReference>
<keyword evidence="1" id="KW-1133">Transmembrane helix</keyword>
<feature type="transmembrane region" description="Helical" evidence="1">
    <location>
        <begin position="250"/>
        <end position="272"/>
    </location>
</feature>
<comment type="caution">
    <text evidence="3">The sequence shown here is derived from an EMBL/GenBank/DDBJ whole genome shotgun (WGS) entry which is preliminary data.</text>
</comment>
<evidence type="ECO:0000313" key="4">
    <source>
        <dbReference type="Proteomes" id="UP000006765"/>
    </source>
</evidence>
<dbReference type="AlphaFoldDB" id="K2I8B6"/>
<organism evidence="3 4">
    <name type="scientific">Oceaniovalibus guishaninsula JLT2003</name>
    <dbReference type="NCBI Taxonomy" id="1231392"/>
    <lineage>
        <taxon>Bacteria</taxon>
        <taxon>Pseudomonadati</taxon>
        <taxon>Pseudomonadota</taxon>
        <taxon>Alphaproteobacteria</taxon>
        <taxon>Rhodobacterales</taxon>
        <taxon>Roseobacteraceae</taxon>
        <taxon>Oceaniovalibus</taxon>
    </lineage>
</organism>
<evidence type="ECO:0000313" key="3">
    <source>
        <dbReference type="EMBL" id="EKE45290.1"/>
    </source>
</evidence>
<dbReference type="PANTHER" id="PTHR23028">
    <property type="entry name" value="ACETYLTRANSFERASE"/>
    <property type="match status" value="1"/>
</dbReference>
<gene>
    <name evidence="3" type="ORF">OCGS_0380</name>
</gene>
<dbReference type="PANTHER" id="PTHR23028:SF53">
    <property type="entry name" value="ACYL_TRANSF_3 DOMAIN-CONTAINING PROTEIN"/>
    <property type="match status" value="1"/>
</dbReference>
<keyword evidence="4" id="KW-1185">Reference proteome</keyword>
<dbReference type="InterPro" id="IPR050879">
    <property type="entry name" value="Acyltransferase_3"/>
</dbReference>
<feature type="transmembrane region" description="Helical" evidence="1">
    <location>
        <begin position="38"/>
        <end position="58"/>
    </location>
</feature>
<feature type="transmembrane region" description="Helical" evidence="1">
    <location>
        <begin position="319"/>
        <end position="341"/>
    </location>
</feature>
<keyword evidence="1" id="KW-0812">Transmembrane</keyword>
<dbReference type="RefSeq" id="WP_007425533.1">
    <property type="nucleotide sequence ID" value="NZ_AMGO01000007.1"/>
</dbReference>
<feature type="transmembrane region" description="Helical" evidence="1">
    <location>
        <begin position="85"/>
        <end position="110"/>
    </location>
</feature>
<dbReference type="EMBL" id="AMGO01000007">
    <property type="protein sequence ID" value="EKE45290.1"/>
    <property type="molecule type" value="Genomic_DNA"/>
</dbReference>
<name>K2I8B6_9RHOB</name>
<evidence type="ECO:0000256" key="1">
    <source>
        <dbReference type="SAM" id="Phobius"/>
    </source>
</evidence>
<evidence type="ECO:0000259" key="2">
    <source>
        <dbReference type="Pfam" id="PF01757"/>
    </source>
</evidence>
<keyword evidence="1" id="KW-0472">Membrane</keyword>
<feature type="transmembrane region" description="Helical" evidence="1">
    <location>
        <begin position="147"/>
        <end position="172"/>
    </location>
</feature>
<dbReference type="GO" id="GO:0000271">
    <property type="term" value="P:polysaccharide biosynthetic process"/>
    <property type="evidence" value="ECO:0007669"/>
    <property type="project" value="TreeGrafter"/>
</dbReference>
<accession>K2I8B6</accession>
<proteinExistence type="predicted"/>
<feature type="transmembrane region" description="Helical" evidence="1">
    <location>
        <begin position="225"/>
        <end position="244"/>
    </location>
</feature>